<dbReference type="SUPFAM" id="SSF56784">
    <property type="entry name" value="HAD-like"/>
    <property type="match status" value="1"/>
</dbReference>
<dbReference type="Gene3D" id="3.30.1240.10">
    <property type="match status" value="1"/>
</dbReference>
<dbReference type="PATRIC" id="fig|1538.10.peg.2182"/>
<gene>
    <name evidence="1" type="primary">yidA_3</name>
    <name evidence="1" type="ORF">WY13_01737</name>
</gene>
<dbReference type="EC" id="3.1.3.23" evidence="1"/>
<dbReference type="SFLD" id="SFLDG01144">
    <property type="entry name" value="C2.B.4:_PGP_Like"/>
    <property type="match status" value="1"/>
</dbReference>
<dbReference type="InterPro" id="IPR006379">
    <property type="entry name" value="HAD-SF_hydro_IIB"/>
</dbReference>
<dbReference type="PANTHER" id="PTHR10000:SF8">
    <property type="entry name" value="HAD SUPERFAMILY HYDROLASE-LIKE, TYPE 3"/>
    <property type="match status" value="1"/>
</dbReference>
<dbReference type="GO" id="GO:0050308">
    <property type="term" value="F:sugar-phosphatase activity"/>
    <property type="evidence" value="ECO:0007669"/>
    <property type="project" value="UniProtKB-EC"/>
</dbReference>
<keyword evidence="1" id="KW-0378">Hydrolase</keyword>
<dbReference type="PROSITE" id="PS01229">
    <property type="entry name" value="COF_2"/>
    <property type="match status" value="1"/>
</dbReference>
<proteinExistence type="predicted"/>
<dbReference type="RefSeq" id="WP_063555247.1">
    <property type="nucleotide sequence ID" value="NZ_LITT01000015.1"/>
</dbReference>
<reference evidence="1 2" key="1">
    <citation type="journal article" date="2015" name="Biotechnol. Bioeng.">
        <title>Genome sequence and phenotypic characterization of Caulobacter segnis.</title>
        <authorList>
            <person name="Patel S."/>
            <person name="Fletcher B."/>
            <person name="Scott D.C."/>
            <person name="Ely B."/>
        </authorList>
    </citation>
    <scope>NUCLEOTIDE SEQUENCE [LARGE SCALE GENOMIC DNA]</scope>
    <source>
        <strain evidence="1 2">ERI-2</strain>
    </source>
</reference>
<dbReference type="Pfam" id="PF08282">
    <property type="entry name" value="Hydrolase_3"/>
    <property type="match status" value="1"/>
</dbReference>
<dbReference type="InterPro" id="IPR000150">
    <property type="entry name" value="Cof"/>
</dbReference>
<dbReference type="Proteomes" id="UP000077407">
    <property type="component" value="Unassembled WGS sequence"/>
</dbReference>
<dbReference type="OrthoDB" id="9781413at2"/>
<protein>
    <submittedName>
        <fullName evidence="1">Sugar phosphatase YidA</fullName>
        <ecNumber evidence="1">3.1.3.23</ecNumber>
    </submittedName>
</protein>
<dbReference type="NCBIfam" id="TIGR00099">
    <property type="entry name" value="Cof-subfamily"/>
    <property type="match status" value="1"/>
</dbReference>
<dbReference type="EMBL" id="LITT01000015">
    <property type="protein sequence ID" value="OAA88846.1"/>
    <property type="molecule type" value="Genomic_DNA"/>
</dbReference>
<dbReference type="SFLD" id="SFLDS00003">
    <property type="entry name" value="Haloacid_Dehalogenase"/>
    <property type="match status" value="1"/>
</dbReference>
<dbReference type="GO" id="GO:0000287">
    <property type="term" value="F:magnesium ion binding"/>
    <property type="evidence" value="ECO:0007669"/>
    <property type="project" value="TreeGrafter"/>
</dbReference>
<dbReference type="AlphaFoldDB" id="A0A162L5D4"/>
<sequence length="272" mass="30743">MYKLVGIDMDGTLLRDDKSISEENYNAIQKAKELGIKIVLATGRPLKGIEKYLKQLKLTSEGDYSVAFNGAVVQKNNNDEVISENLLRHEDLKYLYSLSKKLNVNIHTLTFDFCAAAKLNKYSKLESSLNKMPLKILDLNEIPDYVPIIKVMFVDEEAKLSKAIENLPKKVYEKYTVLRSEPYFLEFINKNVNKGFGIQVLKERLNISRDEIICIGDAGNDIHMIKYAGLGVAMGNAFPEAKRAADYITKTNEQNGVAHVINKFILEQCAVK</sequence>
<dbReference type="PANTHER" id="PTHR10000">
    <property type="entry name" value="PHOSPHOSERINE PHOSPHATASE"/>
    <property type="match status" value="1"/>
</dbReference>
<dbReference type="Gene3D" id="3.40.50.1000">
    <property type="entry name" value="HAD superfamily/HAD-like"/>
    <property type="match status" value="1"/>
</dbReference>
<evidence type="ECO:0000313" key="1">
    <source>
        <dbReference type="EMBL" id="OAA88846.1"/>
    </source>
</evidence>
<name>A0A162L5D4_9CLOT</name>
<dbReference type="CDD" id="cd07516">
    <property type="entry name" value="HAD_Pase"/>
    <property type="match status" value="1"/>
</dbReference>
<dbReference type="NCBIfam" id="NF007806">
    <property type="entry name" value="PRK10513.1"/>
    <property type="match status" value="1"/>
</dbReference>
<comment type="caution">
    <text evidence="1">The sequence shown here is derived from an EMBL/GenBank/DDBJ whole genome shotgun (WGS) entry which is preliminary data.</text>
</comment>
<dbReference type="SFLD" id="SFLDG01140">
    <property type="entry name" value="C2.B:_Phosphomannomutase_and_P"/>
    <property type="match status" value="1"/>
</dbReference>
<organism evidence="1 2">
    <name type="scientific">Clostridium ljungdahlii</name>
    <dbReference type="NCBI Taxonomy" id="1538"/>
    <lineage>
        <taxon>Bacteria</taxon>
        <taxon>Bacillati</taxon>
        <taxon>Bacillota</taxon>
        <taxon>Clostridia</taxon>
        <taxon>Eubacteriales</taxon>
        <taxon>Clostridiaceae</taxon>
        <taxon>Clostridium</taxon>
    </lineage>
</organism>
<accession>A0A162L5D4</accession>
<dbReference type="GO" id="GO:0005829">
    <property type="term" value="C:cytosol"/>
    <property type="evidence" value="ECO:0007669"/>
    <property type="project" value="TreeGrafter"/>
</dbReference>
<evidence type="ECO:0000313" key="2">
    <source>
        <dbReference type="Proteomes" id="UP000077407"/>
    </source>
</evidence>
<dbReference type="NCBIfam" id="TIGR01484">
    <property type="entry name" value="HAD-SF-IIB"/>
    <property type="match status" value="1"/>
</dbReference>
<dbReference type="InterPro" id="IPR023214">
    <property type="entry name" value="HAD_sf"/>
</dbReference>
<dbReference type="InterPro" id="IPR036412">
    <property type="entry name" value="HAD-like_sf"/>
</dbReference>